<dbReference type="FunFam" id="3.90.70.10:FF:000150">
    <property type="entry name" value="Uncharacterized protein"/>
    <property type="match status" value="1"/>
</dbReference>
<feature type="domain" description="USP" evidence="2">
    <location>
        <begin position="311"/>
        <end position="621"/>
    </location>
</feature>
<dbReference type="Proteomes" id="UP000692954">
    <property type="component" value="Unassembled WGS sequence"/>
</dbReference>
<feature type="region of interest" description="Disordered" evidence="1">
    <location>
        <begin position="20"/>
        <end position="60"/>
    </location>
</feature>
<dbReference type="OrthoDB" id="420187at2759"/>
<dbReference type="PROSITE" id="PS51283">
    <property type="entry name" value="DUSP"/>
    <property type="match status" value="1"/>
</dbReference>
<dbReference type="PROSITE" id="PS50235">
    <property type="entry name" value="USP_3"/>
    <property type="match status" value="1"/>
</dbReference>
<organism evidence="4 5">
    <name type="scientific">Paramecium sonneborni</name>
    <dbReference type="NCBI Taxonomy" id="65129"/>
    <lineage>
        <taxon>Eukaryota</taxon>
        <taxon>Sar</taxon>
        <taxon>Alveolata</taxon>
        <taxon>Ciliophora</taxon>
        <taxon>Intramacronucleata</taxon>
        <taxon>Oligohymenophorea</taxon>
        <taxon>Peniculida</taxon>
        <taxon>Parameciidae</taxon>
        <taxon>Paramecium</taxon>
    </lineage>
</organism>
<dbReference type="PANTHER" id="PTHR21646">
    <property type="entry name" value="UBIQUITIN CARBOXYL-TERMINAL HYDROLASE"/>
    <property type="match status" value="1"/>
</dbReference>
<dbReference type="Pfam" id="PF00443">
    <property type="entry name" value="UCH"/>
    <property type="match status" value="1"/>
</dbReference>
<sequence>MFICCKTKIKKSKQAINKDSEVRQFSKKNEEQQVKEEKQDQDSYQEQKLKEQNKSEESNQEINNLVNQIKAYREQGQFKESIDVEKEYVNGLLSEDLPIIYFIEYRWALHYTGFLQGKKKVIPKEINNNKILIDEHKINDTINIIIDNDPQLLPGIQPEKHYSLLNERAWKFIHTLYGGGPTITIDLDNVKMQIHQNRIQERQHQVIEDKQQLIVQSLEQINNEPNYVLPMPIGSQIDLNNDAATATHITTTTAILPLKISTDSHINFKYSSKNIDDFDKTTPSYLTDKNSTVQTNIQKIYMTIPVELPIVGFYNPKYYCYMNAALQCLLSISKFNQKILKIQKLENRQCTKAYQSLIKLIQVTIPGSSITTDLLMYICQNKFKVTQQQDSHEFLLLLLSQIQEELVGKKNTGKKEFFHSAIEAWEFYKGKNADVITELFVGQVSNKNYCLKCKRISEVYDPILDINLPLQNYSGAEEIKLNECLYSYFKEEQIQDEWICNICQHQNKYLIRKILVTQKPQFLIIHLKRFTQFPRNQKIQNDISYPEVLNIQQFCDENIIKAQYRLKGLISHQGQLNSGHYKAYAKRQNEWYEFDDDIVTKDKKDRHLSDKGAYIIFYEEI</sequence>
<name>A0A8S1NFF1_9CILI</name>
<accession>A0A8S1NFF1</accession>
<dbReference type="InterPro" id="IPR028889">
    <property type="entry name" value="USP"/>
</dbReference>
<protein>
    <recommendedName>
        <fullName evidence="6">Ubiquitinyl hydrolase 1</fullName>
    </recommendedName>
</protein>
<evidence type="ECO:0000313" key="4">
    <source>
        <dbReference type="EMBL" id="CAD8089076.1"/>
    </source>
</evidence>
<feature type="compositionally biased region" description="Basic and acidic residues" evidence="1">
    <location>
        <begin position="20"/>
        <end position="57"/>
    </location>
</feature>
<dbReference type="Pfam" id="PF06337">
    <property type="entry name" value="DUSP"/>
    <property type="match status" value="1"/>
</dbReference>
<evidence type="ECO:0000256" key="1">
    <source>
        <dbReference type="SAM" id="MobiDB-lite"/>
    </source>
</evidence>
<gene>
    <name evidence="4" type="ORF">PSON_ATCC_30995.1.T0530249</name>
</gene>
<evidence type="ECO:0000259" key="3">
    <source>
        <dbReference type="PROSITE" id="PS51283"/>
    </source>
</evidence>
<dbReference type="PANTHER" id="PTHR21646:SF46">
    <property type="entry name" value="UBIQUITIN CARBOXYL-TERMINAL HYDROLASE"/>
    <property type="match status" value="1"/>
</dbReference>
<feature type="domain" description="DUSP" evidence="3">
    <location>
        <begin position="80"/>
        <end position="189"/>
    </location>
</feature>
<evidence type="ECO:0000313" key="5">
    <source>
        <dbReference type="Proteomes" id="UP000692954"/>
    </source>
</evidence>
<dbReference type="PROSITE" id="PS00973">
    <property type="entry name" value="USP_2"/>
    <property type="match status" value="1"/>
</dbReference>
<dbReference type="InterPro" id="IPR018200">
    <property type="entry name" value="USP_CS"/>
</dbReference>
<dbReference type="InterPro" id="IPR001394">
    <property type="entry name" value="Peptidase_C19_UCH"/>
</dbReference>
<reference evidence="4" key="1">
    <citation type="submission" date="2021-01" db="EMBL/GenBank/DDBJ databases">
        <authorList>
            <consortium name="Genoscope - CEA"/>
            <person name="William W."/>
        </authorList>
    </citation>
    <scope>NUCLEOTIDE SEQUENCE</scope>
</reference>
<dbReference type="InterPro" id="IPR006615">
    <property type="entry name" value="Pept_C19_DUSP"/>
</dbReference>
<proteinExistence type="predicted"/>
<evidence type="ECO:0008006" key="6">
    <source>
        <dbReference type="Google" id="ProtNLM"/>
    </source>
</evidence>
<dbReference type="EMBL" id="CAJJDN010000053">
    <property type="protein sequence ID" value="CAD8089076.1"/>
    <property type="molecule type" value="Genomic_DNA"/>
</dbReference>
<dbReference type="GO" id="GO:0016579">
    <property type="term" value="P:protein deubiquitination"/>
    <property type="evidence" value="ECO:0007669"/>
    <property type="project" value="InterPro"/>
</dbReference>
<dbReference type="GO" id="GO:0004843">
    <property type="term" value="F:cysteine-type deubiquitinase activity"/>
    <property type="evidence" value="ECO:0007669"/>
    <property type="project" value="InterPro"/>
</dbReference>
<evidence type="ECO:0000259" key="2">
    <source>
        <dbReference type="PROSITE" id="PS50235"/>
    </source>
</evidence>
<keyword evidence="5" id="KW-1185">Reference proteome</keyword>
<comment type="caution">
    <text evidence="4">The sequence shown here is derived from an EMBL/GenBank/DDBJ whole genome shotgun (WGS) entry which is preliminary data.</text>
</comment>
<dbReference type="InterPro" id="IPR050185">
    <property type="entry name" value="Ub_carboxyl-term_hydrolase"/>
</dbReference>
<dbReference type="AlphaFoldDB" id="A0A8S1NFF1"/>